<gene>
    <name evidence="2" type="ORF">PFR001_LOCUS4243</name>
</gene>
<feature type="region of interest" description="Disordered" evidence="1">
    <location>
        <begin position="64"/>
        <end position="87"/>
    </location>
</feature>
<sequence>MTTIGLSDEEDDSEEGRKMHRDSVSKLHFAERQRSENSQEDATDKWAEGFEVRRGLLEFANGKGVLPESMDGLTKRRGTFSEAKATERRMLPKEAAAKERDCHAQFEKECVLRMHGADADDIDKEKAEGDAEDGDDNEELDESEEGESEAESVKSLYIKRQAENGRSTERGDKGPKRQLNGKAKAVARS</sequence>
<feature type="compositionally biased region" description="Basic and acidic residues" evidence="1">
    <location>
        <begin position="115"/>
        <end position="129"/>
    </location>
</feature>
<dbReference type="EMBL" id="CAKLBC010000872">
    <property type="protein sequence ID" value="CAH0488778.1"/>
    <property type="molecule type" value="Genomic_DNA"/>
</dbReference>
<feature type="compositionally biased region" description="Basic and acidic residues" evidence="1">
    <location>
        <begin position="160"/>
        <end position="175"/>
    </location>
</feature>
<organism evidence="2 3">
    <name type="scientific">Peronospora farinosa</name>
    <dbReference type="NCBI Taxonomy" id="134698"/>
    <lineage>
        <taxon>Eukaryota</taxon>
        <taxon>Sar</taxon>
        <taxon>Stramenopiles</taxon>
        <taxon>Oomycota</taxon>
        <taxon>Peronosporomycetes</taxon>
        <taxon>Peronosporales</taxon>
        <taxon>Peronosporaceae</taxon>
        <taxon>Peronospora</taxon>
    </lineage>
</organism>
<protein>
    <submittedName>
        <fullName evidence="2">Uncharacterized protein</fullName>
    </submittedName>
</protein>
<feature type="compositionally biased region" description="Basic and acidic residues" evidence="1">
    <location>
        <begin position="15"/>
        <end position="46"/>
    </location>
</feature>
<name>A0ABN8C3X0_9STRA</name>
<evidence type="ECO:0000256" key="1">
    <source>
        <dbReference type="SAM" id="MobiDB-lite"/>
    </source>
</evidence>
<evidence type="ECO:0000313" key="3">
    <source>
        <dbReference type="Proteomes" id="UP001157938"/>
    </source>
</evidence>
<proteinExistence type="predicted"/>
<reference evidence="2 3" key="1">
    <citation type="submission" date="2021-11" db="EMBL/GenBank/DDBJ databases">
        <authorList>
            <person name="Islam A."/>
            <person name="Islam S."/>
            <person name="Flora M.S."/>
            <person name="Rahman M."/>
            <person name="Ziaur R.M."/>
            <person name="Epstein J.H."/>
            <person name="Hassan M."/>
            <person name="Klassen M."/>
            <person name="Woodard K."/>
            <person name="Webb A."/>
            <person name="Webby R.J."/>
            <person name="El Zowalaty M.E."/>
        </authorList>
    </citation>
    <scope>NUCLEOTIDE SEQUENCE [LARGE SCALE GENOMIC DNA]</scope>
    <source>
        <strain evidence="2">Pf1</strain>
    </source>
</reference>
<feature type="compositionally biased region" description="Acidic residues" evidence="1">
    <location>
        <begin position="130"/>
        <end position="150"/>
    </location>
</feature>
<evidence type="ECO:0000313" key="2">
    <source>
        <dbReference type="EMBL" id="CAH0488778.1"/>
    </source>
</evidence>
<dbReference type="Proteomes" id="UP001157938">
    <property type="component" value="Unassembled WGS sequence"/>
</dbReference>
<accession>A0ABN8C3X0</accession>
<feature type="region of interest" description="Disordered" evidence="1">
    <location>
        <begin position="1"/>
        <end position="46"/>
    </location>
</feature>
<keyword evidence="3" id="KW-1185">Reference proteome</keyword>
<feature type="region of interest" description="Disordered" evidence="1">
    <location>
        <begin position="115"/>
        <end position="189"/>
    </location>
</feature>
<comment type="caution">
    <text evidence="2">The sequence shown here is derived from an EMBL/GenBank/DDBJ whole genome shotgun (WGS) entry which is preliminary data.</text>
</comment>